<comment type="caution">
    <text evidence="1">The sequence shown here is derived from an EMBL/GenBank/DDBJ whole genome shotgun (WGS) entry which is preliminary data.</text>
</comment>
<sequence>MKIIRFLMAGIILTIITPHTFAQEITNFISVTIPEENLKCIANVINYYGFWREDFTGYNVLTGFSYDKLGVLGYYVGAGYERQGDSFVQKYNLETKNGKDFTMSTDDFSYLFRDIFGVTPNLKPGFTLKSFEDKNNPYPDTYFFDSIEVKENEVRIRSSFGGGDGGYATFRADETVQLGDDIYELQVNQYPLPALANGMDLNTPMDEFVVLAKKEGANYIPLAVNNKGLTYKDTNLSPYYNFLNLISNPNITPLTQQAKNAVAEVIKRVNFERANIGIGPLLMDEELTRVAQIKATEISNMATLTHVTPLYGNPAELLNFFNIKYVNMAENIAKGHETPEMVVNSWMSVFTHSENILNSAFTHTGVGYVEGTNYWVQLFIKK</sequence>
<evidence type="ECO:0000313" key="1">
    <source>
        <dbReference type="EMBL" id="ONI43730.1"/>
    </source>
</evidence>
<organism evidence="1 2">
    <name type="scientific">Candidatus Epulonipiscium fishelsonii</name>
    <dbReference type="NCBI Taxonomy" id="77094"/>
    <lineage>
        <taxon>Bacteria</taxon>
        <taxon>Bacillati</taxon>
        <taxon>Bacillota</taxon>
        <taxon>Clostridia</taxon>
        <taxon>Lachnospirales</taxon>
        <taxon>Lachnospiraceae</taxon>
        <taxon>Candidatus Epulonipiscium</taxon>
    </lineage>
</organism>
<evidence type="ECO:0000313" key="2">
    <source>
        <dbReference type="Proteomes" id="UP000188637"/>
    </source>
</evidence>
<dbReference type="EMBL" id="LJHD01000136">
    <property type="protein sequence ID" value="ONI43730.1"/>
    <property type="molecule type" value="Genomic_DNA"/>
</dbReference>
<proteinExistence type="predicted"/>
<accession>A0ACC8XHQ5</accession>
<reference evidence="1" key="1">
    <citation type="submission" date="2016-08" db="EMBL/GenBank/DDBJ databases">
        <authorList>
            <person name="Ngugi D.K."/>
            <person name="Miyake S."/>
            <person name="Stingl U."/>
        </authorList>
    </citation>
    <scope>NUCLEOTIDE SEQUENCE</scope>
    <source>
        <strain evidence="1">SCG-D08WGA-EpuloA1</strain>
    </source>
</reference>
<keyword evidence="2" id="KW-1185">Reference proteome</keyword>
<protein>
    <submittedName>
        <fullName evidence="1">Uncharacterized protein</fullName>
    </submittedName>
</protein>
<name>A0ACC8XHQ5_9FIRM</name>
<dbReference type="Proteomes" id="UP000188637">
    <property type="component" value="Unassembled WGS sequence"/>
</dbReference>
<gene>
    <name evidence="1" type="ORF">AN640_06165</name>
</gene>